<dbReference type="InterPro" id="IPR036615">
    <property type="entry name" value="Mur_ligase_C_dom_sf"/>
</dbReference>
<dbReference type="SUPFAM" id="SSF53244">
    <property type="entry name" value="MurD-like peptide ligases, peptide-binding domain"/>
    <property type="match status" value="1"/>
</dbReference>
<feature type="domain" description="Mur ligase C-terminal" evidence="11">
    <location>
        <begin position="293"/>
        <end position="411"/>
    </location>
</feature>
<organism evidence="13 14">
    <name type="scientific">Anaeromassilibacillus senegalensis</name>
    <dbReference type="NCBI Taxonomy" id="1673717"/>
    <lineage>
        <taxon>Bacteria</taxon>
        <taxon>Bacillati</taxon>
        <taxon>Bacillota</taxon>
        <taxon>Clostridia</taxon>
        <taxon>Eubacteriales</taxon>
        <taxon>Acutalibacteraceae</taxon>
        <taxon>Anaeromassilibacillus</taxon>
    </lineage>
</organism>
<evidence type="ECO:0000259" key="12">
    <source>
        <dbReference type="Pfam" id="PF08245"/>
    </source>
</evidence>
<keyword evidence="5 10" id="KW-0547">Nucleotide-binding</keyword>
<keyword evidence="3 10" id="KW-0436">Ligase</keyword>
<dbReference type="InterPro" id="IPR001645">
    <property type="entry name" value="Folylpolyglutamate_synth"/>
</dbReference>
<name>A0ABS9MIE3_9FIRM</name>
<dbReference type="EMBL" id="JAKNHQ010000005">
    <property type="protein sequence ID" value="MCG4610278.1"/>
    <property type="molecule type" value="Genomic_DNA"/>
</dbReference>
<evidence type="ECO:0000313" key="13">
    <source>
        <dbReference type="EMBL" id="MCG4610278.1"/>
    </source>
</evidence>
<evidence type="ECO:0000313" key="14">
    <source>
        <dbReference type="Proteomes" id="UP001298681"/>
    </source>
</evidence>
<dbReference type="InterPro" id="IPR013221">
    <property type="entry name" value="Mur_ligase_cen"/>
</dbReference>
<evidence type="ECO:0000256" key="3">
    <source>
        <dbReference type="ARBA" id="ARBA00022598"/>
    </source>
</evidence>
<evidence type="ECO:0000256" key="4">
    <source>
        <dbReference type="ARBA" id="ARBA00022723"/>
    </source>
</evidence>
<dbReference type="PROSITE" id="PS01012">
    <property type="entry name" value="FOLYLPOLYGLU_SYNT_2"/>
    <property type="match status" value="1"/>
</dbReference>
<sequence length="437" mass="47135">MTYEQTLERIHAFPRFGGSPGVERVRKLLAQLGNPQDRLKYIHVAGTNGKGSTCAMIASVLQKAGYRTGLFTSPFLSDFCERIRVDAEKIPRESLVEITEEVLPVAQGLIENGEALTEFDFTTALGFLWFARQQCDFVVLEVGLGGRNDATNVIGTPLVSVITSISLDHTSVLGDTVEQIAAEKAGIIKPYGVTVAYGDQLPGAMEVIRRAAMKQHNRLVEAAPSVLSVVSSGLHGTELRYEGLSLHLPLLGEYQVKNAATALAALSVVQEHGYSIPDQALMEGFAAVRFPARMELLSENPLVFLDGAHNPDGTHALAETLRNHLAGRPLVGLIGMLADKDVHTAAENLDGLFEQVVTVTPDNPRAMPAEELAAIWRVHGTPAYPVEGVSAAFDKALTLLKENGALVICGSLFLAGEIRPIARKRLREKVGLSADFE</sequence>
<dbReference type="PIRSF" id="PIRSF001563">
    <property type="entry name" value="Folylpolyglu_synth"/>
    <property type="match status" value="1"/>
</dbReference>
<evidence type="ECO:0000256" key="6">
    <source>
        <dbReference type="ARBA" id="ARBA00022840"/>
    </source>
</evidence>
<comment type="caution">
    <text evidence="13">The sequence shown here is derived from an EMBL/GenBank/DDBJ whole genome shotgun (WGS) entry which is preliminary data.</text>
</comment>
<proteinExistence type="inferred from homology"/>
<dbReference type="Pfam" id="PF02875">
    <property type="entry name" value="Mur_ligase_C"/>
    <property type="match status" value="1"/>
</dbReference>
<evidence type="ECO:0000256" key="8">
    <source>
        <dbReference type="ARBA" id="ARBA00030592"/>
    </source>
</evidence>
<dbReference type="PANTHER" id="PTHR11136:SF0">
    <property type="entry name" value="DIHYDROFOLATE SYNTHETASE-RELATED"/>
    <property type="match status" value="1"/>
</dbReference>
<evidence type="ECO:0000256" key="2">
    <source>
        <dbReference type="ARBA" id="ARBA00013025"/>
    </source>
</evidence>
<dbReference type="SUPFAM" id="SSF53623">
    <property type="entry name" value="MurD-like peptide ligases, catalytic domain"/>
    <property type="match status" value="1"/>
</dbReference>
<protein>
    <recommendedName>
        <fullName evidence="2">tetrahydrofolate synthase</fullName>
        <ecNumber evidence="2">6.3.2.17</ecNumber>
    </recommendedName>
    <alternativeName>
        <fullName evidence="8">Tetrahydrofolylpolyglutamate synthase</fullName>
    </alternativeName>
</protein>
<dbReference type="Pfam" id="PF08245">
    <property type="entry name" value="Mur_ligase_M"/>
    <property type="match status" value="1"/>
</dbReference>
<evidence type="ECO:0000259" key="11">
    <source>
        <dbReference type="Pfam" id="PF02875"/>
    </source>
</evidence>
<dbReference type="Proteomes" id="UP001298681">
    <property type="component" value="Unassembled WGS sequence"/>
</dbReference>
<evidence type="ECO:0000256" key="1">
    <source>
        <dbReference type="ARBA" id="ARBA00008276"/>
    </source>
</evidence>
<dbReference type="PANTHER" id="PTHR11136">
    <property type="entry name" value="FOLYLPOLYGLUTAMATE SYNTHASE-RELATED"/>
    <property type="match status" value="1"/>
</dbReference>
<dbReference type="EC" id="6.3.2.17" evidence="2"/>
<keyword evidence="6 10" id="KW-0067">ATP-binding</keyword>
<comment type="similarity">
    <text evidence="1 10">Belongs to the folylpolyglutamate synthase family.</text>
</comment>
<keyword evidence="7" id="KW-0460">Magnesium</keyword>
<feature type="domain" description="Mur ligase central" evidence="12">
    <location>
        <begin position="44"/>
        <end position="265"/>
    </location>
</feature>
<keyword evidence="4" id="KW-0479">Metal-binding</keyword>
<gene>
    <name evidence="13" type="ORF">L0P57_04965</name>
</gene>
<dbReference type="PROSITE" id="PS01011">
    <property type="entry name" value="FOLYLPOLYGLU_SYNT_1"/>
    <property type="match status" value="1"/>
</dbReference>
<keyword evidence="14" id="KW-1185">Reference proteome</keyword>
<evidence type="ECO:0000256" key="9">
    <source>
        <dbReference type="ARBA" id="ARBA00047493"/>
    </source>
</evidence>
<reference evidence="13 14" key="1">
    <citation type="submission" date="2022-01" db="EMBL/GenBank/DDBJ databases">
        <title>Collection of gut derived symbiotic bacterial strains cultured from healthy donors.</title>
        <authorList>
            <person name="Lin H."/>
            <person name="Kohout C."/>
            <person name="Waligurski E."/>
            <person name="Pamer E.G."/>
        </authorList>
    </citation>
    <scope>NUCLEOTIDE SEQUENCE [LARGE SCALE GENOMIC DNA]</scope>
    <source>
        <strain evidence="13 14">DFI.7.58</strain>
    </source>
</reference>
<dbReference type="Gene3D" id="3.40.1190.10">
    <property type="entry name" value="Mur-like, catalytic domain"/>
    <property type="match status" value="1"/>
</dbReference>
<dbReference type="InterPro" id="IPR036565">
    <property type="entry name" value="Mur-like_cat_sf"/>
</dbReference>
<dbReference type="Gene3D" id="3.90.190.20">
    <property type="entry name" value="Mur ligase, C-terminal domain"/>
    <property type="match status" value="1"/>
</dbReference>
<dbReference type="InterPro" id="IPR004101">
    <property type="entry name" value="Mur_ligase_C"/>
</dbReference>
<dbReference type="RefSeq" id="WP_237966576.1">
    <property type="nucleotide sequence ID" value="NZ_JAKNHQ010000005.1"/>
</dbReference>
<evidence type="ECO:0000256" key="10">
    <source>
        <dbReference type="PIRNR" id="PIRNR001563"/>
    </source>
</evidence>
<accession>A0ABS9MIE3</accession>
<dbReference type="InterPro" id="IPR018109">
    <property type="entry name" value="Folylpolyglutamate_synth_CS"/>
</dbReference>
<dbReference type="NCBIfam" id="TIGR01499">
    <property type="entry name" value="folC"/>
    <property type="match status" value="1"/>
</dbReference>
<comment type="catalytic activity">
    <reaction evidence="9">
        <text>(6S)-5,6,7,8-tetrahydrofolyl-(gamma-L-Glu)(n) + L-glutamate + ATP = (6S)-5,6,7,8-tetrahydrofolyl-(gamma-L-Glu)(n+1) + ADP + phosphate + H(+)</text>
        <dbReference type="Rhea" id="RHEA:10580"/>
        <dbReference type="Rhea" id="RHEA-COMP:14738"/>
        <dbReference type="Rhea" id="RHEA-COMP:14740"/>
        <dbReference type="ChEBI" id="CHEBI:15378"/>
        <dbReference type="ChEBI" id="CHEBI:29985"/>
        <dbReference type="ChEBI" id="CHEBI:30616"/>
        <dbReference type="ChEBI" id="CHEBI:43474"/>
        <dbReference type="ChEBI" id="CHEBI:141005"/>
        <dbReference type="ChEBI" id="CHEBI:456216"/>
        <dbReference type="EC" id="6.3.2.17"/>
    </reaction>
</comment>
<evidence type="ECO:0000256" key="7">
    <source>
        <dbReference type="ARBA" id="ARBA00022842"/>
    </source>
</evidence>
<evidence type="ECO:0000256" key="5">
    <source>
        <dbReference type="ARBA" id="ARBA00022741"/>
    </source>
</evidence>